<keyword evidence="1" id="KW-0677">Repeat</keyword>
<dbReference type="AlphaFoldDB" id="A0AAV1I580"/>
<reference evidence="4 5" key="1">
    <citation type="submission" date="2023-10" db="EMBL/GenBank/DDBJ databases">
        <authorList>
            <person name="Maclean D."/>
            <person name="Macfadyen A."/>
        </authorList>
    </citation>
    <scope>NUCLEOTIDE SEQUENCE [LARGE SCALE GENOMIC DNA]</scope>
</reference>
<protein>
    <recommendedName>
        <fullName evidence="6">Ankyrin repeat domain-containing protein</fullName>
    </recommendedName>
</protein>
<evidence type="ECO:0000313" key="4">
    <source>
        <dbReference type="EMBL" id="CAK0782439.1"/>
    </source>
</evidence>
<dbReference type="Proteomes" id="UP001314263">
    <property type="component" value="Unassembled WGS sequence"/>
</dbReference>
<dbReference type="Pfam" id="PF12796">
    <property type="entry name" value="Ank_2"/>
    <property type="match status" value="1"/>
</dbReference>
<evidence type="ECO:0000256" key="2">
    <source>
        <dbReference type="ARBA" id="ARBA00023043"/>
    </source>
</evidence>
<evidence type="ECO:0000313" key="5">
    <source>
        <dbReference type="Proteomes" id="UP001314263"/>
    </source>
</evidence>
<feature type="repeat" description="ANK" evidence="3">
    <location>
        <begin position="70"/>
        <end position="102"/>
    </location>
</feature>
<keyword evidence="2 3" id="KW-0040">ANK repeat</keyword>
<keyword evidence="5" id="KW-1185">Reference proteome</keyword>
<dbReference type="InterPro" id="IPR002110">
    <property type="entry name" value="Ankyrin_rpt"/>
</dbReference>
<name>A0AAV1I580_9CHLO</name>
<proteinExistence type="predicted"/>
<dbReference type="PROSITE" id="PS50297">
    <property type="entry name" value="ANK_REP_REGION"/>
    <property type="match status" value="1"/>
</dbReference>
<comment type="caution">
    <text evidence="4">The sequence shown here is derived from an EMBL/GenBank/DDBJ whole genome shotgun (WGS) entry which is preliminary data.</text>
</comment>
<dbReference type="EMBL" id="CAUYUE010000007">
    <property type="protein sequence ID" value="CAK0782439.1"/>
    <property type="molecule type" value="Genomic_DNA"/>
</dbReference>
<dbReference type="InterPro" id="IPR036770">
    <property type="entry name" value="Ankyrin_rpt-contain_sf"/>
</dbReference>
<gene>
    <name evidence="4" type="ORF">CVIRNUC_005688</name>
</gene>
<dbReference type="PANTHER" id="PTHR24171">
    <property type="entry name" value="ANKYRIN REPEAT DOMAIN-CONTAINING PROTEIN 39-RELATED"/>
    <property type="match status" value="1"/>
</dbReference>
<sequence length="185" mass="20886">MEKNPWWRNVSGPFPKWEGPVGCKADGGGCHRGRGKVGEMRVHRAVHNKDIAEIKRLLKAGENVNEVEAAGNTPLHAAAYEGWIEGIEVLLSLGAKLDASNNAGDRAYHWAENMDHKDVMELLVKKGGKTTGGDVLVSDHIPKVKDFFSKDCWKHHPQPYQEFMDWRIMEDEKWEKARARTTPAY</sequence>
<accession>A0AAV1I580</accession>
<evidence type="ECO:0008006" key="6">
    <source>
        <dbReference type="Google" id="ProtNLM"/>
    </source>
</evidence>
<organism evidence="4 5">
    <name type="scientific">Coccomyxa viridis</name>
    <dbReference type="NCBI Taxonomy" id="1274662"/>
    <lineage>
        <taxon>Eukaryota</taxon>
        <taxon>Viridiplantae</taxon>
        <taxon>Chlorophyta</taxon>
        <taxon>core chlorophytes</taxon>
        <taxon>Trebouxiophyceae</taxon>
        <taxon>Trebouxiophyceae incertae sedis</taxon>
        <taxon>Coccomyxaceae</taxon>
        <taxon>Coccomyxa</taxon>
    </lineage>
</organism>
<dbReference type="SUPFAM" id="SSF48403">
    <property type="entry name" value="Ankyrin repeat"/>
    <property type="match status" value="1"/>
</dbReference>
<evidence type="ECO:0000256" key="1">
    <source>
        <dbReference type="ARBA" id="ARBA00022737"/>
    </source>
</evidence>
<evidence type="ECO:0000256" key="3">
    <source>
        <dbReference type="PROSITE-ProRule" id="PRU00023"/>
    </source>
</evidence>
<dbReference type="Gene3D" id="1.25.40.20">
    <property type="entry name" value="Ankyrin repeat-containing domain"/>
    <property type="match status" value="1"/>
</dbReference>
<dbReference type="SMART" id="SM00248">
    <property type="entry name" value="ANK"/>
    <property type="match status" value="3"/>
</dbReference>
<dbReference type="PROSITE" id="PS50088">
    <property type="entry name" value="ANK_REPEAT"/>
    <property type="match status" value="1"/>
</dbReference>